<dbReference type="AlphaFoldDB" id="A0A2H9VLG9"/>
<dbReference type="InterPro" id="IPR052913">
    <property type="entry name" value="Glycopeptide_resist_protein"/>
</dbReference>
<evidence type="ECO:0000313" key="2">
    <source>
        <dbReference type="Proteomes" id="UP000242687"/>
    </source>
</evidence>
<dbReference type="PANTHER" id="PTHR35788:SF1">
    <property type="entry name" value="EXPORTED PROTEIN"/>
    <property type="match status" value="1"/>
</dbReference>
<dbReference type="PANTHER" id="PTHR35788">
    <property type="entry name" value="EXPORTED PROTEIN-RELATED"/>
    <property type="match status" value="1"/>
</dbReference>
<dbReference type="OrthoDB" id="9797191at2"/>
<dbReference type="RefSeq" id="WP_100341550.1">
    <property type="nucleotide sequence ID" value="NZ_PGFJ01000002.1"/>
</dbReference>
<comment type="caution">
    <text evidence="1">The sequence shown here is derived from an EMBL/GenBank/DDBJ whole genome shotgun (WGS) entry which is preliminary data.</text>
</comment>
<proteinExistence type="predicted"/>
<name>A0A2H9VLG9_9SPHI</name>
<dbReference type="Gene3D" id="3.40.50.2000">
    <property type="entry name" value="Glycogen Phosphorylase B"/>
    <property type="match status" value="1"/>
</dbReference>
<keyword evidence="2" id="KW-1185">Reference proteome</keyword>
<dbReference type="Pfam" id="PF13692">
    <property type="entry name" value="Glyco_trans_1_4"/>
    <property type="match status" value="1"/>
</dbReference>
<gene>
    <name evidence="1" type="ORF">CLV57_2314</name>
</gene>
<dbReference type="SUPFAM" id="SSF53756">
    <property type="entry name" value="UDP-Glycosyltransferase/glycogen phosphorylase"/>
    <property type="match status" value="1"/>
</dbReference>
<dbReference type="Proteomes" id="UP000242687">
    <property type="component" value="Unassembled WGS sequence"/>
</dbReference>
<reference evidence="1 2" key="1">
    <citation type="submission" date="2017-11" db="EMBL/GenBank/DDBJ databases">
        <title>Genomic Encyclopedia of Archaeal and Bacterial Type Strains, Phase II (KMG-II): From Individual Species to Whole Genera.</title>
        <authorList>
            <person name="Goeker M."/>
        </authorList>
    </citation>
    <scope>NUCLEOTIDE SEQUENCE [LARGE SCALE GENOMIC DNA]</scope>
    <source>
        <strain evidence="1 2">DSM 28175</strain>
    </source>
</reference>
<organism evidence="1 2">
    <name type="scientific">Mucilaginibacter auburnensis</name>
    <dbReference type="NCBI Taxonomy" id="1457233"/>
    <lineage>
        <taxon>Bacteria</taxon>
        <taxon>Pseudomonadati</taxon>
        <taxon>Bacteroidota</taxon>
        <taxon>Sphingobacteriia</taxon>
        <taxon>Sphingobacteriales</taxon>
        <taxon>Sphingobacteriaceae</taxon>
        <taxon>Mucilaginibacter</taxon>
    </lineage>
</organism>
<protein>
    <submittedName>
        <fullName evidence="1">VanW like protein</fullName>
    </submittedName>
</protein>
<evidence type="ECO:0000313" key="1">
    <source>
        <dbReference type="EMBL" id="PJJ79189.1"/>
    </source>
</evidence>
<accession>A0A2H9VLG9</accession>
<dbReference type="EMBL" id="PGFJ01000002">
    <property type="protein sequence ID" value="PJJ79189.1"/>
    <property type="molecule type" value="Genomic_DNA"/>
</dbReference>
<dbReference type="Pfam" id="PF04294">
    <property type="entry name" value="VanW"/>
    <property type="match status" value="1"/>
</dbReference>
<sequence length="575" mass="64671">MSNALAENHSFSKLAIFQIKVTFFTFKRCYHNLFSGLEKFSNKGNLNNLPLAATSESELWNKNDNAQNQILTAGKVQNLRIAAQILNGMEVPANQTFSFWKHIGNPNIGKGFVIGREVREGCIVPSIAGGMCQLSNALYDAAIKAGFEILERHKHTKVIPGSLAEHDRDATVKWNYLDLRFRANVDFKVVTDLTANKLIVKLMANSSVNEISNSRIQAPDHINDCYSCGNFDCFKPPKQPPATSQTGATVFVLDERWTEYEQYINSIATPNDIIIMPSGKHDAKYLHKFRWQIKDGPTIKTFIMPAVQRTIWRHIYAKMNRNVFASSLKLDRLIAKKIAKRIPYNATQLVVAQNLLPFLQQEGLFGGRRYNVLMTRLPLTYLHDRLNIAHKLYPQSKTLDDFRANDDIVESEILALNRAEHIITPHEEIAELFNNKVIKLKWAHSDIPAKEKIRGNKVLFPASGVARKGAFEIKRLAIELDLTLVVTGGAMEHIGFWEGVRIAAPANDLLDDIALVVYPTYVEHSPRIILKALSCNIPVITTNACGLPPQNNLTIVKTGDYDQLREAVKSALFSN</sequence>
<dbReference type="InterPro" id="IPR007391">
    <property type="entry name" value="Vancomycin_resist_VanW"/>
</dbReference>